<comment type="caution">
    <text evidence="2">The sequence shown here is derived from an EMBL/GenBank/DDBJ whole genome shotgun (WGS) entry which is preliminary data.</text>
</comment>
<dbReference type="Pfam" id="PF01073">
    <property type="entry name" value="3Beta_HSD"/>
    <property type="match status" value="1"/>
</dbReference>
<evidence type="ECO:0000313" key="3">
    <source>
        <dbReference type="Proteomes" id="UP000077786"/>
    </source>
</evidence>
<dbReference type="AlphaFoldDB" id="A0A1B6VGX1"/>
<dbReference type="Gene3D" id="3.40.50.720">
    <property type="entry name" value="NAD(P)-binding Rossmann-like Domain"/>
    <property type="match status" value="1"/>
</dbReference>
<dbReference type="PATRIC" id="fig|38307.3.peg.2994"/>
<evidence type="ECO:0000259" key="1">
    <source>
        <dbReference type="Pfam" id="PF01073"/>
    </source>
</evidence>
<sequence>MATAFVTGATGLLGRNLVERLVQQGWTVRALHRNPSDAAKLSAIGAEPFAGELGNPAALRKGMAGADTVFHAAALFTMWAPAEDFESANVEGTRNMLAAAQAERVSSFVYISAAGVVMGNGKPMTDITEDTPLAYPSWAPYLASKARAQKLVLDANRPGGLRTAVILPPLIWGAGMPMLDNMVEHVMAGSFAWPAGGNQIMSTAHVDNVCACAILAAERSPGGRAYFVTDGQSQSMHAVMTALVGTKDVEIKARNAPLGIAWFMARAMEFVWRTFGRSGEPPLTRQMLRMVGYDFTISDRRAREELGYAPVTNWAQGLAAMRAAA</sequence>
<proteinExistence type="predicted"/>
<dbReference type="InterPro" id="IPR036291">
    <property type="entry name" value="NAD(P)-bd_dom_sf"/>
</dbReference>
<dbReference type="OrthoDB" id="4392084at2"/>
<reference evidence="2 3" key="1">
    <citation type="submission" date="2016-03" db="EMBL/GenBank/DDBJ databases">
        <title>Draft genome sequence of Gluconobacter cerinus strain CECT 9110.</title>
        <authorList>
            <person name="Sainz F."/>
            <person name="Mas A."/>
            <person name="Torija M.J."/>
        </authorList>
    </citation>
    <scope>NUCLEOTIDE SEQUENCE [LARGE SCALE GENOMIC DNA]</scope>
    <source>
        <strain evidence="2 3">CECT 9110</strain>
    </source>
</reference>
<dbReference type="SUPFAM" id="SSF51735">
    <property type="entry name" value="NAD(P)-binding Rossmann-fold domains"/>
    <property type="match status" value="1"/>
</dbReference>
<dbReference type="PANTHER" id="PTHR48079">
    <property type="entry name" value="PROTEIN YEEZ"/>
    <property type="match status" value="1"/>
</dbReference>
<dbReference type="GO" id="GO:0004029">
    <property type="term" value="F:aldehyde dehydrogenase (NAD+) activity"/>
    <property type="evidence" value="ECO:0007669"/>
    <property type="project" value="TreeGrafter"/>
</dbReference>
<gene>
    <name evidence="2" type="ORF">A0123_02871</name>
</gene>
<name>A0A1B6VGX1_9PROT</name>
<dbReference type="Proteomes" id="UP000077786">
    <property type="component" value="Unassembled WGS sequence"/>
</dbReference>
<organism evidence="2 3">
    <name type="scientific">Gluconobacter cerinus</name>
    <dbReference type="NCBI Taxonomy" id="38307"/>
    <lineage>
        <taxon>Bacteria</taxon>
        <taxon>Pseudomonadati</taxon>
        <taxon>Pseudomonadota</taxon>
        <taxon>Alphaproteobacteria</taxon>
        <taxon>Acetobacterales</taxon>
        <taxon>Acetobacteraceae</taxon>
        <taxon>Gluconobacter</taxon>
    </lineage>
</organism>
<accession>A0A1B6VGX1</accession>
<dbReference type="InterPro" id="IPR002225">
    <property type="entry name" value="3Beta_OHSteriod_DH/Estase"/>
</dbReference>
<protein>
    <submittedName>
        <fullName evidence="2">NAD-dependent dehydratase</fullName>
    </submittedName>
</protein>
<dbReference type="PANTHER" id="PTHR48079:SF6">
    <property type="entry name" value="NAD(P)-BINDING DOMAIN-CONTAINING PROTEIN-RELATED"/>
    <property type="match status" value="1"/>
</dbReference>
<dbReference type="GO" id="GO:0006694">
    <property type="term" value="P:steroid biosynthetic process"/>
    <property type="evidence" value="ECO:0007669"/>
    <property type="project" value="InterPro"/>
</dbReference>
<dbReference type="RefSeq" id="WP_064275321.1">
    <property type="nucleotide sequence ID" value="NZ_JAERLG010000011.1"/>
</dbReference>
<feature type="domain" description="3-beta hydroxysteroid dehydrogenase/isomerase" evidence="1">
    <location>
        <begin position="6"/>
        <end position="252"/>
    </location>
</feature>
<dbReference type="GeneID" id="89651889"/>
<evidence type="ECO:0000313" key="2">
    <source>
        <dbReference type="EMBL" id="OAJ66464.1"/>
    </source>
</evidence>
<dbReference type="GO" id="GO:0005737">
    <property type="term" value="C:cytoplasm"/>
    <property type="evidence" value="ECO:0007669"/>
    <property type="project" value="TreeGrafter"/>
</dbReference>
<dbReference type="EMBL" id="LUTU01000015">
    <property type="protein sequence ID" value="OAJ66464.1"/>
    <property type="molecule type" value="Genomic_DNA"/>
</dbReference>
<dbReference type="InterPro" id="IPR051783">
    <property type="entry name" value="NAD(P)-dependent_oxidoreduct"/>
</dbReference>
<dbReference type="GO" id="GO:0016616">
    <property type="term" value="F:oxidoreductase activity, acting on the CH-OH group of donors, NAD or NADP as acceptor"/>
    <property type="evidence" value="ECO:0007669"/>
    <property type="project" value="InterPro"/>
</dbReference>